<dbReference type="Gene3D" id="1.20.1530.20">
    <property type="match status" value="1"/>
</dbReference>
<dbReference type="Proteomes" id="UP000323380">
    <property type="component" value="Unassembled WGS sequence"/>
</dbReference>
<sequence>MVFAVGPVAPLGAREFMIFLLQVALLLLLALLLGELASRLKLPPIVGELCAGVLAGPSVLAQLSPGLSDWLLPRSVAQFHLLDAAGQIGVLLLVGLTGISMDLGLARRYGFTAARVSIAGIVIPLSLGVLTGLALPESLVPDGADRSTFVLFLGVAMGVSAIPVLAKTLMDMNLLQRDIGQLTLSAVLIDDIVGWLLLSVVSAMATTGVRAGEVALSFGYLGLVIVCAVVAYPLVGRALRLADASDRRAGGGSGTTIAVVTTLLLLSSAATQAMKLEAVFGALVAGMVIGRSPALDHAKLGPLRGVVRAVFAPLFFATAGLRMDLTALGRPKVLLVGVSVLAAAVVGKFLGAYLGARLSRLGHWEAAALGAGMNARGVIEVIIAMVGLRLGVLSAEMYTIIILVAIVTSLMAPPFLRVCMARVETTPEELQRAERAHSVRLREADEVA</sequence>
<comment type="caution">
    <text evidence="9">The sequence shown here is derived from an EMBL/GenBank/DDBJ whole genome shotgun (WGS) entry which is preliminary data.</text>
</comment>
<feature type="transmembrane region" description="Helical" evidence="7">
    <location>
        <begin position="182"/>
        <end position="205"/>
    </location>
</feature>
<keyword evidence="2" id="KW-0813">Transport</keyword>
<feature type="transmembrane region" description="Helical" evidence="7">
    <location>
        <begin position="305"/>
        <end position="321"/>
    </location>
</feature>
<dbReference type="GO" id="GO:1902600">
    <property type="term" value="P:proton transmembrane transport"/>
    <property type="evidence" value="ECO:0007669"/>
    <property type="project" value="InterPro"/>
</dbReference>
<feature type="transmembrane region" description="Helical" evidence="7">
    <location>
        <begin position="217"/>
        <end position="239"/>
    </location>
</feature>
<dbReference type="InterPro" id="IPR038770">
    <property type="entry name" value="Na+/solute_symporter_sf"/>
</dbReference>
<evidence type="ECO:0000259" key="8">
    <source>
        <dbReference type="Pfam" id="PF00999"/>
    </source>
</evidence>
<feature type="transmembrane region" description="Helical" evidence="7">
    <location>
        <begin position="16"/>
        <end position="33"/>
    </location>
</feature>
<feature type="transmembrane region" description="Helical" evidence="7">
    <location>
        <begin position="45"/>
        <end position="64"/>
    </location>
</feature>
<evidence type="ECO:0000313" key="10">
    <source>
        <dbReference type="Proteomes" id="UP000323380"/>
    </source>
</evidence>
<dbReference type="AlphaFoldDB" id="A0A5D0NMN6"/>
<reference evidence="9 10" key="1">
    <citation type="submission" date="2019-08" db="EMBL/GenBank/DDBJ databases">
        <title>Actinomadura sp. nov. CYP1-5 isolated from mountain soil.</title>
        <authorList>
            <person name="Songsumanus A."/>
            <person name="Kuncharoen N."/>
            <person name="Kudo T."/>
            <person name="Yuki M."/>
            <person name="Igarashi Y."/>
            <person name="Tanasupawat S."/>
        </authorList>
    </citation>
    <scope>NUCLEOTIDE SEQUENCE [LARGE SCALE GENOMIC DNA]</scope>
    <source>
        <strain evidence="9 10">JCM 14158</strain>
    </source>
</reference>
<feature type="transmembrane region" description="Helical" evidence="7">
    <location>
        <begin position="116"/>
        <end position="135"/>
    </location>
</feature>
<evidence type="ECO:0000256" key="4">
    <source>
        <dbReference type="ARBA" id="ARBA00022989"/>
    </source>
</evidence>
<comment type="subcellular location">
    <subcellularLocation>
        <location evidence="1">Membrane</location>
        <topology evidence="1">Multi-pass membrane protein</topology>
    </subcellularLocation>
</comment>
<dbReference type="PANTHER" id="PTHR32468">
    <property type="entry name" value="CATION/H + ANTIPORTER"/>
    <property type="match status" value="1"/>
</dbReference>
<dbReference type="PANTHER" id="PTHR32468:SF0">
    <property type="entry name" value="K(+)_H(+) ANTIPORTER 1"/>
    <property type="match status" value="1"/>
</dbReference>
<dbReference type="EMBL" id="VSFG01000003">
    <property type="protein sequence ID" value="TYB45384.1"/>
    <property type="molecule type" value="Genomic_DNA"/>
</dbReference>
<evidence type="ECO:0000313" key="9">
    <source>
        <dbReference type="EMBL" id="TYB45384.1"/>
    </source>
</evidence>
<accession>A0A5D0NMN6</accession>
<keyword evidence="4 7" id="KW-1133">Transmembrane helix</keyword>
<keyword evidence="5" id="KW-0406">Ion transport</keyword>
<dbReference type="STRING" id="1220554.GCA_001552135_07868"/>
<dbReference type="InterPro" id="IPR050794">
    <property type="entry name" value="CPA2_transporter"/>
</dbReference>
<evidence type="ECO:0000256" key="1">
    <source>
        <dbReference type="ARBA" id="ARBA00004141"/>
    </source>
</evidence>
<name>A0A5D0NMN6_9ACTN</name>
<keyword evidence="6 7" id="KW-0472">Membrane</keyword>
<proteinExistence type="predicted"/>
<organism evidence="9 10">
    <name type="scientific">Actinomadura chibensis</name>
    <dbReference type="NCBI Taxonomy" id="392828"/>
    <lineage>
        <taxon>Bacteria</taxon>
        <taxon>Bacillati</taxon>
        <taxon>Actinomycetota</taxon>
        <taxon>Actinomycetes</taxon>
        <taxon>Streptosporangiales</taxon>
        <taxon>Thermomonosporaceae</taxon>
        <taxon>Actinomadura</taxon>
    </lineage>
</organism>
<feature type="transmembrane region" description="Helical" evidence="7">
    <location>
        <begin position="397"/>
        <end position="416"/>
    </location>
</feature>
<dbReference type="GO" id="GO:0016020">
    <property type="term" value="C:membrane"/>
    <property type="evidence" value="ECO:0007669"/>
    <property type="project" value="UniProtKB-SubCell"/>
</dbReference>
<feature type="transmembrane region" description="Helical" evidence="7">
    <location>
        <begin position="251"/>
        <end position="270"/>
    </location>
</feature>
<feature type="transmembrane region" description="Helical" evidence="7">
    <location>
        <begin position="333"/>
        <end position="354"/>
    </location>
</feature>
<dbReference type="RefSeq" id="WP_067904603.1">
    <property type="nucleotide sequence ID" value="NZ_VSFG01000003.1"/>
</dbReference>
<dbReference type="InterPro" id="IPR006153">
    <property type="entry name" value="Cation/H_exchanger_TM"/>
</dbReference>
<feature type="transmembrane region" description="Helical" evidence="7">
    <location>
        <begin position="366"/>
        <end position="391"/>
    </location>
</feature>
<evidence type="ECO:0000256" key="5">
    <source>
        <dbReference type="ARBA" id="ARBA00023065"/>
    </source>
</evidence>
<dbReference type="GO" id="GO:0015297">
    <property type="term" value="F:antiporter activity"/>
    <property type="evidence" value="ECO:0007669"/>
    <property type="project" value="InterPro"/>
</dbReference>
<feature type="domain" description="Cation/H+ exchanger transmembrane" evidence="8">
    <location>
        <begin position="28"/>
        <end position="415"/>
    </location>
</feature>
<evidence type="ECO:0000256" key="3">
    <source>
        <dbReference type="ARBA" id="ARBA00022692"/>
    </source>
</evidence>
<feature type="transmembrane region" description="Helical" evidence="7">
    <location>
        <begin position="84"/>
        <end position="104"/>
    </location>
</feature>
<gene>
    <name evidence="9" type="ORF">FXF69_18225</name>
</gene>
<evidence type="ECO:0000256" key="6">
    <source>
        <dbReference type="ARBA" id="ARBA00023136"/>
    </source>
</evidence>
<dbReference type="Pfam" id="PF00999">
    <property type="entry name" value="Na_H_Exchanger"/>
    <property type="match status" value="1"/>
</dbReference>
<keyword evidence="10" id="KW-1185">Reference proteome</keyword>
<evidence type="ECO:0000256" key="7">
    <source>
        <dbReference type="SAM" id="Phobius"/>
    </source>
</evidence>
<protein>
    <submittedName>
        <fullName evidence="9">Cation:proton antiporter</fullName>
    </submittedName>
</protein>
<evidence type="ECO:0000256" key="2">
    <source>
        <dbReference type="ARBA" id="ARBA00022448"/>
    </source>
</evidence>
<feature type="transmembrane region" description="Helical" evidence="7">
    <location>
        <begin position="147"/>
        <end position="170"/>
    </location>
</feature>
<keyword evidence="3 7" id="KW-0812">Transmembrane</keyword>